<comment type="caution">
    <text evidence="1">The sequence shown here is derived from an EMBL/GenBank/DDBJ whole genome shotgun (WGS) entry which is preliminary data.</text>
</comment>
<keyword evidence="2" id="KW-1185">Reference proteome</keyword>
<dbReference type="Proteomes" id="UP001234297">
    <property type="component" value="Chromosome 7"/>
</dbReference>
<protein>
    <submittedName>
        <fullName evidence="1">Uncharacterized protein</fullName>
    </submittedName>
</protein>
<gene>
    <name evidence="1" type="ORF">MRB53_022234</name>
</gene>
<organism evidence="1 2">
    <name type="scientific">Persea americana</name>
    <name type="common">Avocado</name>
    <dbReference type="NCBI Taxonomy" id="3435"/>
    <lineage>
        <taxon>Eukaryota</taxon>
        <taxon>Viridiplantae</taxon>
        <taxon>Streptophyta</taxon>
        <taxon>Embryophyta</taxon>
        <taxon>Tracheophyta</taxon>
        <taxon>Spermatophyta</taxon>
        <taxon>Magnoliopsida</taxon>
        <taxon>Magnoliidae</taxon>
        <taxon>Laurales</taxon>
        <taxon>Lauraceae</taxon>
        <taxon>Persea</taxon>
    </lineage>
</organism>
<reference evidence="1 2" key="1">
    <citation type="journal article" date="2022" name="Hortic Res">
        <title>A haplotype resolved chromosomal level avocado genome allows analysis of novel avocado genes.</title>
        <authorList>
            <person name="Nath O."/>
            <person name="Fletcher S.J."/>
            <person name="Hayward A."/>
            <person name="Shaw L.M."/>
            <person name="Masouleh A.K."/>
            <person name="Furtado A."/>
            <person name="Henry R.J."/>
            <person name="Mitter N."/>
        </authorList>
    </citation>
    <scope>NUCLEOTIDE SEQUENCE [LARGE SCALE GENOMIC DNA]</scope>
    <source>
        <strain evidence="2">cv. Hass</strain>
    </source>
</reference>
<accession>A0ACC2L6V2</accession>
<name>A0ACC2L6V2_PERAE</name>
<sequence>MSPSPSPDSPPIISDNAENHLQPFFVLHKAIPKKRERKQPTPAKTRRKIDLSPASSKSVESRDEEGDDHRYEQLRIEAFDLIWSKIEAAIKDVLRRINTDLFSDVHRWVAESFNAIKSSTTFNISDVKRPYPMETDKISKQLFTAFILTRNVEFVDDLLTFGELSAHLKSHDFHVANLSSADFNVKNGVGGCLRSLLRQLIMVTVDTADIAILAAWYSEAENYDIPIVVIIDDTERCNGTILAEFIIMLSEWVVKIPFILVMGVATTVDAPQKLLRSKALQHLQTCLFTLGSPLEKMDAIIEGVLVKSNFGFYFGYKVAVFLRNYFLRHDGTITSFIRALKIACVKHFAMEPLSFLGKGIFDEDSQGFWNDKCSLLSEAMLNYAFDLPSCKREILSERTSDILAQGLSKLERLQKNWSSVVMCLYEAGKFHKIQLLDIFCEVLDPDFLELRASDYISGEGKNFAKTSSTNDRLLDGENFTLKKGTFTAQAVHKIRDLPMASLFQLLKIWEKHTEKMAEINHKVKELQLALKVEDDVKSLKRKDPGVQGMSMSRSRLNVVKRSAANDEAALLAQNMVRDYLTPVECTAFHEVVCFKNADILQSALIGDPRRTIQVDLLQSHTYLHCSCCCKGGNGLLPSMHDTSIMYNLAQEHGDLINLHDWYQSFKQTLSSNTKSKHKKQQSPVSKKKKATHVPAGIDEASIQARFCRAVTELQITGLLRMPSKRRPDYVQRIAFGL</sequence>
<evidence type="ECO:0000313" key="1">
    <source>
        <dbReference type="EMBL" id="KAJ8628911.1"/>
    </source>
</evidence>
<dbReference type="EMBL" id="CM056815">
    <property type="protein sequence ID" value="KAJ8628911.1"/>
    <property type="molecule type" value="Genomic_DNA"/>
</dbReference>
<proteinExistence type="predicted"/>
<evidence type="ECO:0000313" key="2">
    <source>
        <dbReference type="Proteomes" id="UP001234297"/>
    </source>
</evidence>